<dbReference type="EMBL" id="CAMGYJ010000002">
    <property type="protein sequence ID" value="CAI0382879.1"/>
    <property type="molecule type" value="Genomic_DNA"/>
</dbReference>
<evidence type="ECO:0000313" key="2">
    <source>
        <dbReference type="EMBL" id="CAI0382879.1"/>
    </source>
</evidence>
<gene>
    <name evidence="2" type="ORF">LITE_LOCUS3754</name>
</gene>
<accession>A0AAV0HD47</accession>
<evidence type="ECO:0000256" key="1">
    <source>
        <dbReference type="SAM" id="MobiDB-lite"/>
    </source>
</evidence>
<evidence type="ECO:0000313" key="3">
    <source>
        <dbReference type="Proteomes" id="UP001154282"/>
    </source>
</evidence>
<feature type="region of interest" description="Disordered" evidence="1">
    <location>
        <begin position="24"/>
        <end position="43"/>
    </location>
</feature>
<dbReference type="AlphaFoldDB" id="A0AAV0HD47"/>
<feature type="region of interest" description="Disordered" evidence="1">
    <location>
        <begin position="81"/>
        <end position="110"/>
    </location>
</feature>
<keyword evidence="3" id="KW-1185">Reference proteome</keyword>
<comment type="caution">
    <text evidence="2">The sequence shown here is derived from an EMBL/GenBank/DDBJ whole genome shotgun (WGS) entry which is preliminary data.</text>
</comment>
<name>A0AAV0HD47_9ROSI</name>
<reference evidence="2" key="1">
    <citation type="submission" date="2022-08" db="EMBL/GenBank/DDBJ databases">
        <authorList>
            <person name="Gutierrez-Valencia J."/>
        </authorList>
    </citation>
    <scope>NUCLEOTIDE SEQUENCE</scope>
</reference>
<feature type="compositionally biased region" description="Low complexity" evidence="1">
    <location>
        <begin position="27"/>
        <end position="37"/>
    </location>
</feature>
<dbReference type="Proteomes" id="UP001154282">
    <property type="component" value="Unassembled WGS sequence"/>
</dbReference>
<organism evidence="2 3">
    <name type="scientific">Linum tenue</name>
    <dbReference type="NCBI Taxonomy" id="586396"/>
    <lineage>
        <taxon>Eukaryota</taxon>
        <taxon>Viridiplantae</taxon>
        <taxon>Streptophyta</taxon>
        <taxon>Embryophyta</taxon>
        <taxon>Tracheophyta</taxon>
        <taxon>Spermatophyta</taxon>
        <taxon>Magnoliopsida</taxon>
        <taxon>eudicotyledons</taxon>
        <taxon>Gunneridae</taxon>
        <taxon>Pentapetalae</taxon>
        <taxon>rosids</taxon>
        <taxon>fabids</taxon>
        <taxon>Malpighiales</taxon>
        <taxon>Linaceae</taxon>
        <taxon>Linum</taxon>
    </lineage>
</organism>
<evidence type="ECO:0008006" key="4">
    <source>
        <dbReference type="Google" id="ProtNLM"/>
    </source>
</evidence>
<protein>
    <recommendedName>
        <fullName evidence="4">Secreted protein</fullName>
    </recommendedName>
</protein>
<feature type="compositionally biased region" description="Basic and acidic residues" evidence="1">
    <location>
        <begin position="81"/>
        <end position="94"/>
    </location>
</feature>
<proteinExistence type="predicted"/>
<sequence length="110" mass="12037">MAPEQAQGRLRISAAATVVILLPSPPTLSTSSPNTTPAVFRSPTNADCGRWRGGCGRGQGWRWCDRRMRSRTRCKLLQGERTRKETAGQSEQRRIIPVGLDRSGSGCRGV</sequence>